<keyword evidence="5" id="KW-0233">DNA recombination</keyword>
<evidence type="ECO:0000256" key="3">
    <source>
        <dbReference type="ARBA" id="ARBA00022908"/>
    </source>
</evidence>
<feature type="domain" description="Tyr recombinase" evidence="7">
    <location>
        <begin position="96"/>
        <end position="285"/>
    </location>
</feature>
<dbReference type="PROSITE" id="PS51898">
    <property type="entry name" value="TYR_RECOMBINASE"/>
    <property type="match status" value="1"/>
</dbReference>
<dbReference type="Gene3D" id="1.10.443.10">
    <property type="entry name" value="Intergrase catalytic core"/>
    <property type="match status" value="1"/>
</dbReference>
<dbReference type="PANTHER" id="PTHR30349">
    <property type="entry name" value="PHAGE INTEGRASE-RELATED"/>
    <property type="match status" value="1"/>
</dbReference>
<evidence type="ECO:0000313" key="9">
    <source>
        <dbReference type="EMBL" id="HIU99710.1"/>
    </source>
</evidence>
<dbReference type="InterPro" id="IPR004107">
    <property type="entry name" value="Integrase_SAM-like_N"/>
</dbReference>
<evidence type="ECO:0000256" key="6">
    <source>
        <dbReference type="PROSITE-ProRule" id="PRU01248"/>
    </source>
</evidence>
<evidence type="ECO:0000313" key="10">
    <source>
        <dbReference type="Proteomes" id="UP000886891"/>
    </source>
</evidence>
<evidence type="ECO:0000256" key="5">
    <source>
        <dbReference type="ARBA" id="ARBA00023172"/>
    </source>
</evidence>
<dbReference type="InterPro" id="IPR011010">
    <property type="entry name" value="DNA_brk_join_enz"/>
</dbReference>
<keyword evidence="4 6" id="KW-0238">DNA-binding</keyword>
<feature type="domain" description="Core-binding (CB)" evidence="8">
    <location>
        <begin position="1"/>
        <end position="74"/>
    </location>
</feature>
<protein>
    <submittedName>
        <fullName evidence="9">Tyrosine-type recombinase/integrase</fullName>
    </submittedName>
</protein>
<dbReference type="Pfam" id="PF00589">
    <property type="entry name" value="Phage_integrase"/>
    <property type="match status" value="1"/>
</dbReference>
<dbReference type="Pfam" id="PF02899">
    <property type="entry name" value="Phage_int_SAM_1"/>
    <property type="match status" value="1"/>
</dbReference>
<dbReference type="Proteomes" id="UP000886891">
    <property type="component" value="Unassembled WGS sequence"/>
</dbReference>
<gene>
    <name evidence="9" type="ORF">IAB14_01185</name>
</gene>
<dbReference type="EMBL" id="DVOH01000013">
    <property type="protein sequence ID" value="HIU99710.1"/>
    <property type="molecule type" value="Genomic_DNA"/>
</dbReference>
<evidence type="ECO:0000259" key="8">
    <source>
        <dbReference type="PROSITE" id="PS51900"/>
    </source>
</evidence>
<dbReference type="InterPro" id="IPR010998">
    <property type="entry name" value="Integrase_recombinase_N"/>
</dbReference>
<dbReference type="InterPro" id="IPR050090">
    <property type="entry name" value="Tyrosine_recombinase_XerCD"/>
</dbReference>
<reference evidence="9" key="2">
    <citation type="journal article" date="2021" name="PeerJ">
        <title>Extensive microbial diversity within the chicken gut microbiome revealed by metagenomics and culture.</title>
        <authorList>
            <person name="Gilroy R."/>
            <person name="Ravi A."/>
            <person name="Getino M."/>
            <person name="Pursley I."/>
            <person name="Horton D.L."/>
            <person name="Alikhan N.F."/>
            <person name="Baker D."/>
            <person name="Gharbi K."/>
            <person name="Hall N."/>
            <person name="Watson M."/>
            <person name="Adriaenssens E.M."/>
            <person name="Foster-Nyarko E."/>
            <person name="Jarju S."/>
            <person name="Secka A."/>
            <person name="Antonio M."/>
            <person name="Oren A."/>
            <person name="Chaudhuri R.R."/>
            <person name="La Ragione R."/>
            <person name="Hildebrand F."/>
            <person name="Pallen M.J."/>
        </authorList>
    </citation>
    <scope>NUCLEOTIDE SEQUENCE</scope>
    <source>
        <strain evidence="9">23406</strain>
    </source>
</reference>
<dbReference type="InterPro" id="IPR013762">
    <property type="entry name" value="Integrase-like_cat_sf"/>
</dbReference>
<dbReference type="AlphaFoldDB" id="A0A9D1SXI0"/>
<evidence type="ECO:0000256" key="1">
    <source>
        <dbReference type="ARBA" id="ARBA00003283"/>
    </source>
</evidence>
<dbReference type="SUPFAM" id="SSF56349">
    <property type="entry name" value="DNA breaking-rejoining enzymes"/>
    <property type="match status" value="1"/>
</dbReference>
<keyword evidence="3" id="KW-0229">DNA integration</keyword>
<comment type="function">
    <text evidence="1">Site-specific tyrosine recombinase, which acts by catalyzing the cutting and rejoining of the recombining DNA molecules.</text>
</comment>
<dbReference type="GO" id="GO:0003677">
    <property type="term" value="F:DNA binding"/>
    <property type="evidence" value="ECO:0007669"/>
    <property type="project" value="UniProtKB-UniRule"/>
</dbReference>
<evidence type="ECO:0000256" key="4">
    <source>
        <dbReference type="ARBA" id="ARBA00023125"/>
    </source>
</evidence>
<dbReference type="GO" id="GO:0015074">
    <property type="term" value="P:DNA integration"/>
    <property type="evidence" value="ECO:0007669"/>
    <property type="project" value="UniProtKB-KW"/>
</dbReference>
<dbReference type="PROSITE" id="PS51900">
    <property type="entry name" value="CB"/>
    <property type="match status" value="1"/>
</dbReference>
<evidence type="ECO:0000259" key="7">
    <source>
        <dbReference type="PROSITE" id="PS51898"/>
    </source>
</evidence>
<proteinExistence type="inferred from homology"/>
<dbReference type="InterPro" id="IPR044068">
    <property type="entry name" value="CB"/>
</dbReference>
<reference evidence="9" key="1">
    <citation type="submission" date="2020-10" db="EMBL/GenBank/DDBJ databases">
        <authorList>
            <person name="Gilroy R."/>
        </authorList>
    </citation>
    <scope>NUCLEOTIDE SEQUENCE</scope>
    <source>
        <strain evidence="9">23406</strain>
    </source>
</reference>
<accession>A0A9D1SXI0</accession>
<name>A0A9D1SXI0_9FIRM</name>
<dbReference type="InterPro" id="IPR002104">
    <property type="entry name" value="Integrase_catalytic"/>
</dbReference>
<dbReference type="Gene3D" id="1.10.150.130">
    <property type="match status" value="1"/>
</dbReference>
<comment type="similarity">
    <text evidence="2">Belongs to the 'phage' integrase family.</text>
</comment>
<comment type="caution">
    <text evidence="9">The sequence shown here is derived from an EMBL/GenBank/DDBJ whole genome shotgun (WGS) entry which is preliminary data.</text>
</comment>
<dbReference type="PANTHER" id="PTHR30349:SF81">
    <property type="entry name" value="TYROSINE RECOMBINASE XERC"/>
    <property type="match status" value="1"/>
</dbReference>
<dbReference type="GO" id="GO:0006310">
    <property type="term" value="P:DNA recombination"/>
    <property type="evidence" value="ECO:0007669"/>
    <property type="project" value="UniProtKB-KW"/>
</dbReference>
<organism evidence="9 10">
    <name type="scientific">Candidatus Stercoripulliclostridium merdipullorum</name>
    <dbReference type="NCBI Taxonomy" id="2840952"/>
    <lineage>
        <taxon>Bacteria</taxon>
        <taxon>Bacillati</taxon>
        <taxon>Bacillota</taxon>
        <taxon>Clostridia</taxon>
        <taxon>Eubacteriales</taxon>
        <taxon>Candidatus Stercoripulliclostridium</taxon>
    </lineage>
</organism>
<sequence length="293" mass="34294">MIDSFLEHLKSTKNLSDKTLQAYATDLKLFLKYDHDLTEPKICRYVGYLQAQGIKDASIKRKIVSLRIFFDYLAEQKKIDMSPFVNLKFRFRQERSLPKTLSIKEIRRLLDCFEAPDSTPKTPFANRQFIRDAALIDLLISTGIRVAEAAAIRFEDLITYEHAILIHGKGRKQRIIYISSPITWKRLTEQYKQQKSLSRTDFLFTNRNDLPLNSHSIEEIYKKYALRARINPNSTPHYLRHTFATNLLINGADLRSVQEILGHSSIATTQIYTEVSAQRKKQVFRKYNYRNKL</sequence>
<evidence type="ECO:0000256" key="2">
    <source>
        <dbReference type="ARBA" id="ARBA00008857"/>
    </source>
</evidence>